<reference evidence="3" key="1">
    <citation type="submission" date="2024-03" db="EMBL/GenBank/DDBJ databases">
        <title>Chitinophaga horti sp. nov., isolated from garden soil.</title>
        <authorList>
            <person name="Lee D.S."/>
            <person name="Han D.M."/>
            <person name="Baek J.H."/>
            <person name="Choi D.G."/>
            <person name="Jeon J.H."/>
            <person name="Jeon C.O."/>
        </authorList>
    </citation>
    <scope>NUCLEOTIDE SEQUENCE [LARGE SCALE GENOMIC DNA]</scope>
    <source>
        <strain evidence="3">GPA1</strain>
    </source>
</reference>
<evidence type="ECO:0000313" key="3">
    <source>
        <dbReference type="Proteomes" id="UP001485459"/>
    </source>
</evidence>
<dbReference type="Pfam" id="PF10670">
    <property type="entry name" value="DUF4198"/>
    <property type="match status" value="1"/>
</dbReference>
<proteinExistence type="predicted"/>
<sequence length="237" mass="26144">MSSRFTCMLALALFTAINSFGHALWIETSPVGKKGQAQEVRVFWGEFADKDISPLDKWFSDTKSYALSVITPDGKVLPLQSAPGKDHYKAFFTPDQDGAYTVVMKHVVRDVYHGSRLDYHSSAVVRVGASAQLDAAANQNVLSVYTAPNATLKAGQNIDFYTLKELKPAVGQEVEVIAPNGWGKKLWADSTGKASFTPIWPGRYMVEVAGTKEEKGDHNGKAYEKIWRCATYCIEVK</sequence>
<protein>
    <submittedName>
        <fullName evidence="2">DUF4198 domain-containing protein</fullName>
    </submittedName>
</protein>
<feature type="chain" id="PRO_5045191998" evidence="1">
    <location>
        <begin position="24"/>
        <end position="237"/>
    </location>
</feature>
<gene>
    <name evidence="2" type="ORF">WJU16_09370</name>
</gene>
<keyword evidence="1" id="KW-0732">Signal</keyword>
<accession>A0ABZ2YUJ0</accession>
<name>A0ABZ2YUJ0_9BACT</name>
<dbReference type="Proteomes" id="UP001485459">
    <property type="component" value="Chromosome"/>
</dbReference>
<evidence type="ECO:0000313" key="2">
    <source>
        <dbReference type="EMBL" id="WZN43240.1"/>
    </source>
</evidence>
<dbReference type="EMBL" id="CP149822">
    <property type="protein sequence ID" value="WZN43240.1"/>
    <property type="molecule type" value="Genomic_DNA"/>
</dbReference>
<keyword evidence="3" id="KW-1185">Reference proteome</keyword>
<dbReference type="RefSeq" id="WP_341838057.1">
    <property type="nucleotide sequence ID" value="NZ_CP149822.1"/>
</dbReference>
<organism evidence="2 3">
    <name type="scientific">Chitinophaga pollutisoli</name>
    <dbReference type="NCBI Taxonomy" id="3133966"/>
    <lineage>
        <taxon>Bacteria</taxon>
        <taxon>Pseudomonadati</taxon>
        <taxon>Bacteroidota</taxon>
        <taxon>Chitinophagia</taxon>
        <taxon>Chitinophagales</taxon>
        <taxon>Chitinophagaceae</taxon>
        <taxon>Chitinophaga</taxon>
    </lineage>
</organism>
<dbReference type="InterPro" id="IPR019613">
    <property type="entry name" value="DUF4198"/>
</dbReference>
<feature type="signal peptide" evidence="1">
    <location>
        <begin position="1"/>
        <end position="23"/>
    </location>
</feature>
<evidence type="ECO:0000256" key="1">
    <source>
        <dbReference type="SAM" id="SignalP"/>
    </source>
</evidence>